<gene>
    <name evidence="2" type="ORF">Ccrd_010347</name>
</gene>
<keyword evidence="1" id="KW-0812">Transmembrane</keyword>
<proteinExistence type="predicted"/>
<feature type="transmembrane region" description="Helical" evidence="1">
    <location>
        <begin position="36"/>
        <end position="54"/>
    </location>
</feature>
<evidence type="ECO:0000313" key="3">
    <source>
        <dbReference type="Proteomes" id="UP000243975"/>
    </source>
</evidence>
<reference evidence="2 3" key="1">
    <citation type="journal article" date="2016" name="Sci. Rep.">
        <title>The genome sequence of the outbreeding globe artichoke constructed de novo incorporating a phase-aware low-pass sequencing strategy of F1 progeny.</title>
        <authorList>
            <person name="Scaglione D."/>
            <person name="Reyes-Chin-Wo S."/>
            <person name="Acquadro A."/>
            <person name="Froenicke L."/>
            <person name="Portis E."/>
            <person name="Beitel C."/>
            <person name="Tirone M."/>
            <person name="Mauro R."/>
            <person name="Lo Monaco A."/>
            <person name="Mauromicale G."/>
            <person name="Faccioli P."/>
            <person name="Cattivelli L."/>
            <person name="Rieseberg L."/>
            <person name="Michelmore R."/>
            <person name="Lanteri S."/>
        </authorList>
    </citation>
    <scope>NUCLEOTIDE SEQUENCE [LARGE SCALE GENOMIC DNA]</scope>
    <source>
        <strain evidence="2">2C</strain>
    </source>
</reference>
<keyword evidence="3" id="KW-1185">Reference proteome</keyword>
<protein>
    <submittedName>
        <fullName evidence="2">Uncharacterized protein</fullName>
    </submittedName>
</protein>
<evidence type="ECO:0000313" key="2">
    <source>
        <dbReference type="EMBL" id="KVI11246.1"/>
    </source>
</evidence>
<keyword evidence="1" id="KW-1133">Transmembrane helix</keyword>
<sequence length="137" mass="14437">MCILDQKDESFYAGGINGIIRVIDAGNEKIHKQLKVLSGLLIYMGFGGLAIFLPHRYVVNGLISVVTEDRVLVPLSAGSTIPSSIATGSSTASVVVAPQSQPTVAIASPLQPFATDALPTVQPPSRPTTTILTYEED</sequence>
<dbReference type="EMBL" id="LEKV01000638">
    <property type="protein sequence ID" value="KVI11246.1"/>
    <property type="molecule type" value="Genomic_DNA"/>
</dbReference>
<evidence type="ECO:0000256" key="1">
    <source>
        <dbReference type="SAM" id="Phobius"/>
    </source>
</evidence>
<comment type="caution">
    <text evidence="2">The sequence shown here is derived from an EMBL/GenBank/DDBJ whole genome shotgun (WGS) entry which is preliminary data.</text>
</comment>
<dbReference type="AlphaFoldDB" id="A0A103YLB1"/>
<name>A0A103YLB1_CYNCS</name>
<keyword evidence="1" id="KW-0472">Membrane</keyword>
<accession>A0A103YLB1</accession>
<dbReference type="Gramene" id="KVI11246">
    <property type="protein sequence ID" value="KVI11246"/>
    <property type="gene ID" value="Ccrd_010347"/>
</dbReference>
<dbReference type="Proteomes" id="UP000243975">
    <property type="component" value="Unassembled WGS sequence"/>
</dbReference>
<organism evidence="2 3">
    <name type="scientific">Cynara cardunculus var. scolymus</name>
    <name type="common">Globe artichoke</name>
    <name type="synonym">Cynara scolymus</name>
    <dbReference type="NCBI Taxonomy" id="59895"/>
    <lineage>
        <taxon>Eukaryota</taxon>
        <taxon>Viridiplantae</taxon>
        <taxon>Streptophyta</taxon>
        <taxon>Embryophyta</taxon>
        <taxon>Tracheophyta</taxon>
        <taxon>Spermatophyta</taxon>
        <taxon>Magnoliopsida</taxon>
        <taxon>eudicotyledons</taxon>
        <taxon>Gunneridae</taxon>
        <taxon>Pentapetalae</taxon>
        <taxon>asterids</taxon>
        <taxon>campanulids</taxon>
        <taxon>Asterales</taxon>
        <taxon>Asteraceae</taxon>
        <taxon>Carduoideae</taxon>
        <taxon>Cardueae</taxon>
        <taxon>Carduinae</taxon>
        <taxon>Cynara</taxon>
    </lineage>
</organism>